<evidence type="ECO:0000313" key="5">
    <source>
        <dbReference type="EMBL" id="BDY12473.1"/>
    </source>
</evidence>
<protein>
    <recommendedName>
        <fullName evidence="7">BREX system P-loop protein BrxC</fullName>
    </recommendedName>
</protein>
<keyword evidence="1" id="KW-0175">Coiled coil</keyword>
<dbReference type="EMBL" id="AP027370">
    <property type="protein sequence ID" value="BDY12473.1"/>
    <property type="molecule type" value="Genomic_DNA"/>
</dbReference>
<dbReference type="NCBIfam" id="NF033441">
    <property type="entry name" value="BREX_BrxC"/>
    <property type="match status" value="1"/>
</dbReference>
<feature type="coiled-coil region" evidence="1">
    <location>
        <begin position="541"/>
        <end position="568"/>
    </location>
</feature>
<evidence type="ECO:0000313" key="6">
    <source>
        <dbReference type="Proteomes" id="UP001321445"/>
    </source>
</evidence>
<dbReference type="InterPro" id="IPR058037">
    <property type="entry name" value="BREX_BrxC_helical"/>
</dbReference>
<sequence>MIKTLFKKDIYRNIEGVIKADNLSPEAIEQEVEEYVVTKELDRKLDMFFQEYAGSIGRPTQNVGVWISGFFGSGKSHLLKILSYILANRRLHERKVGEIFMEKIDDFELKSNIEKAISIPCDTILFNIDQKADASAGAREKQLLEVFMKVFNEHRGYYAKFGYLAKFESDLDKQGLFEAFKEKFMAYAGISWEDGRETIFLEADNFAKALSAVKNISVENAEELIDQYEKNYALSIEDFANEVKAYIDTKPANYRLLFMVDEIGQYIGDNTDLMLNLQTIVETLATKCEGQAWVMVTSQEEIEALVGDRSMRVANDFSKILGRFAVKINLSSANANEVIQKRLLQKSDAAQSDLTALYAKIENHLRSKIRFTAGSAQYKGYESPQHFAAVYPFVPYQFDLLKSALRGLSRNSAFQGRHQSVGERSMLGVFQLVVQSVADAELGTLVTFDRFYDGLQTTIKGEIQSDINRASENLDDPFALQVLKTLFMVKYVKEFTSNVDNVTTLLIDRFDTDLRTLRQRVQTALNTLEDQIYIQKVGDVYEFLTDSEKDMENEIKATEVEERQLTKELYEWIYDEIIGKAKVRDPRSGWDYPFARKMDDHILKGHEEELGLNILTPLYSGDLSDERLVAKSIADSDVILYLGDDTTLRKDLELFLKTKIYIPKKHSASLSATEQALLAVKAEQNNKRRTQIIERLREMMAEGRLFFNGKELDIPGSEPRNRVEKALLGAMETLFPSLSMLGRVYKEEDVKNIIYSADDLYGGGEETMSEAEKEMLSFITRQKRQFKSPSVAALIDEFGKRPYGWYRAAVCGILASLYARQKIELRDNAPLDKAGAVAALTKTNRFASTLVEPVKEVDVRKISDVRDLFKELIPSLSLPTQPRDIYEAAHRALNELETELHGYRQRYADYPFAKELGDAIAAVHRAAQLSADAFFDKILEMEDDLLDAKEEIIDPIVTEFLKTDRFAIYEQIRRFVEVERDNLLELADLRVNDLLAIAADEQPYRGNKLVTARQSFEEVKARLGEKLESVRSEALQKVDETIARVQSAEGFDRLTQKSGVEQKHEVLAPLLALKSFIEQSGSILAIRQKVSELETLYLEALDRIDEFLAQESGKAQTPVRRIAIRELMPRAGRLKSREEVEVYLAALEKALLEAVDEGKEIVV</sequence>
<reference evidence="5 6" key="1">
    <citation type="submission" date="2023-03" db="EMBL/GenBank/DDBJ databases">
        <title>Description of Hydrogenimonas sp. ISO32.</title>
        <authorList>
            <person name="Mino S."/>
            <person name="Fukazawa S."/>
            <person name="Sawabe T."/>
        </authorList>
    </citation>
    <scope>NUCLEOTIDE SEQUENCE [LARGE SCALE GENOMIC DNA]</scope>
    <source>
        <strain evidence="5 6">ISO32</strain>
    </source>
</reference>
<dbReference type="InterPro" id="IPR058038">
    <property type="entry name" value="BREX_BrxC_wHTH"/>
</dbReference>
<dbReference type="Pfam" id="PF25796">
    <property type="entry name" value="BREX_BrxC_4th"/>
    <property type="match status" value="1"/>
</dbReference>
<evidence type="ECO:0000259" key="4">
    <source>
        <dbReference type="Pfam" id="PF25796"/>
    </source>
</evidence>
<proteinExistence type="predicted"/>
<evidence type="ECO:0000259" key="2">
    <source>
        <dbReference type="Pfam" id="PF25791"/>
    </source>
</evidence>
<feature type="domain" description="Probable ATP-binding protein BrxC winged helix-turn-helix" evidence="2">
    <location>
        <begin position="761"/>
        <end position="852"/>
    </location>
</feature>
<evidence type="ECO:0000259" key="3">
    <source>
        <dbReference type="Pfam" id="PF25792"/>
    </source>
</evidence>
<dbReference type="InterPro" id="IPR058036">
    <property type="entry name" value="BREX_BrxC_4th"/>
</dbReference>
<dbReference type="InterPro" id="IPR047679">
    <property type="entry name" value="BREX_BrxC"/>
</dbReference>
<accession>A0ABM8FL96</accession>
<dbReference type="InterPro" id="IPR027417">
    <property type="entry name" value="P-loop_NTPase"/>
</dbReference>
<organism evidence="5 6">
    <name type="scientific">Hydrogenimonas cancrithermarum</name>
    <dbReference type="NCBI Taxonomy" id="2993563"/>
    <lineage>
        <taxon>Bacteria</taxon>
        <taxon>Pseudomonadati</taxon>
        <taxon>Campylobacterota</taxon>
        <taxon>Epsilonproteobacteria</taxon>
        <taxon>Campylobacterales</taxon>
        <taxon>Hydrogenimonadaceae</taxon>
        <taxon>Hydrogenimonas</taxon>
    </lineage>
</organism>
<dbReference type="Pfam" id="PF25792">
    <property type="entry name" value="BREX_BrxC_helical"/>
    <property type="match status" value="1"/>
</dbReference>
<feature type="domain" description="Probable ATP-binding protein BrxC alpha-helical" evidence="3">
    <location>
        <begin position="862"/>
        <end position="982"/>
    </location>
</feature>
<dbReference type="Pfam" id="PF25791">
    <property type="entry name" value="WHD_BREX_BrxC"/>
    <property type="match status" value="1"/>
</dbReference>
<dbReference type="Proteomes" id="UP001321445">
    <property type="component" value="Chromosome"/>
</dbReference>
<evidence type="ECO:0000256" key="1">
    <source>
        <dbReference type="SAM" id="Coils"/>
    </source>
</evidence>
<name>A0ABM8FL96_9BACT</name>
<evidence type="ECO:0008006" key="7">
    <source>
        <dbReference type="Google" id="ProtNLM"/>
    </source>
</evidence>
<feature type="domain" description="Probable ATP-binding protein BrxC 4th six-stranded beta-sheet" evidence="4">
    <location>
        <begin position="558"/>
        <end position="727"/>
    </location>
</feature>
<gene>
    <name evidence="5" type="ORF">HCR_07850</name>
</gene>
<dbReference type="RefSeq" id="WP_286337666.1">
    <property type="nucleotide sequence ID" value="NZ_AP027370.1"/>
</dbReference>
<keyword evidence="6" id="KW-1185">Reference proteome</keyword>
<dbReference type="SUPFAM" id="SSF52540">
    <property type="entry name" value="P-loop containing nucleoside triphosphate hydrolases"/>
    <property type="match status" value="1"/>
</dbReference>